<dbReference type="Pfam" id="PF02566">
    <property type="entry name" value="OsmC"/>
    <property type="match status" value="1"/>
</dbReference>
<dbReference type="PANTHER" id="PTHR39624">
    <property type="entry name" value="PROTEIN INVOLVED IN RIMO-MEDIATED BETA-METHYLTHIOLATION OF RIBOSOMAL PROTEIN S12 YCAO"/>
    <property type="match status" value="1"/>
</dbReference>
<keyword evidence="2" id="KW-1185">Reference proteome</keyword>
<dbReference type="InterPro" id="IPR003718">
    <property type="entry name" value="OsmC/Ohr_fam"/>
</dbReference>
<comment type="caution">
    <text evidence="1">The sequence shown here is derived from an EMBL/GenBank/DDBJ whole genome shotgun (WGS) entry which is preliminary data.</text>
</comment>
<evidence type="ECO:0000313" key="2">
    <source>
        <dbReference type="Proteomes" id="UP000727907"/>
    </source>
</evidence>
<organism evidence="1 2">
    <name type="scientific">Reyranella humidisoli</name>
    <dbReference type="NCBI Taxonomy" id="2849149"/>
    <lineage>
        <taxon>Bacteria</taxon>
        <taxon>Pseudomonadati</taxon>
        <taxon>Pseudomonadota</taxon>
        <taxon>Alphaproteobacteria</taxon>
        <taxon>Hyphomicrobiales</taxon>
        <taxon>Reyranellaceae</taxon>
        <taxon>Reyranella</taxon>
    </lineage>
</organism>
<evidence type="ECO:0000313" key="1">
    <source>
        <dbReference type="EMBL" id="MBU8874782.1"/>
    </source>
</evidence>
<accession>A0ABS6IJL4</accession>
<gene>
    <name evidence="1" type="ORF">KQ910_13485</name>
</gene>
<name>A0ABS6IJL4_9HYPH</name>
<reference evidence="1 2" key="1">
    <citation type="submission" date="2021-06" db="EMBL/GenBank/DDBJ databases">
        <authorList>
            <person name="Lee D.H."/>
        </authorList>
    </citation>
    <scope>NUCLEOTIDE SEQUENCE [LARGE SCALE GENOMIC DNA]</scope>
    <source>
        <strain evidence="1 2">MMS21-HV4-11</strain>
    </source>
</reference>
<proteinExistence type="predicted"/>
<sequence>MAHAKASIGTTNYATAIATGHSEHHKLTADEGPELGGKDAGPAPYDLLASALGACTVITLRMYADRKQWPVTAVHADIHFSRDGDKQRIDRVLTIEGAVDDEQKKRMADIAERTPVTLTLKNGLEIRTSLA</sequence>
<dbReference type="EMBL" id="JAHOPB010000001">
    <property type="protein sequence ID" value="MBU8874782.1"/>
    <property type="molecule type" value="Genomic_DNA"/>
</dbReference>
<protein>
    <submittedName>
        <fullName evidence="1">OsmC family protein</fullName>
    </submittedName>
</protein>
<dbReference type="Proteomes" id="UP000727907">
    <property type="component" value="Unassembled WGS sequence"/>
</dbReference>
<dbReference type="RefSeq" id="WP_216960924.1">
    <property type="nucleotide sequence ID" value="NZ_JAHOPB010000001.1"/>
</dbReference>
<dbReference type="PANTHER" id="PTHR39624:SF2">
    <property type="entry name" value="OSMC-LIKE PROTEIN"/>
    <property type="match status" value="1"/>
</dbReference>